<name>A0A0A9CXJ2_ARUDO</name>
<reference evidence="1" key="2">
    <citation type="journal article" date="2015" name="Data Brief">
        <title>Shoot transcriptome of the giant reed, Arundo donax.</title>
        <authorList>
            <person name="Barrero R.A."/>
            <person name="Guerrero F.D."/>
            <person name="Moolhuijzen P."/>
            <person name="Goolsby J.A."/>
            <person name="Tidwell J."/>
            <person name="Bellgard S.E."/>
            <person name="Bellgard M.I."/>
        </authorList>
    </citation>
    <scope>NUCLEOTIDE SEQUENCE</scope>
    <source>
        <tissue evidence="1">Shoot tissue taken approximately 20 cm above the soil surface</tissue>
    </source>
</reference>
<evidence type="ECO:0000313" key="1">
    <source>
        <dbReference type="EMBL" id="JAD81059.1"/>
    </source>
</evidence>
<sequence>MKKTGSIFSVFSEHIDESILRSGSIIMQQSSEIVEEN</sequence>
<proteinExistence type="predicted"/>
<dbReference type="EMBL" id="GBRH01216836">
    <property type="protein sequence ID" value="JAD81059.1"/>
    <property type="molecule type" value="Transcribed_RNA"/>
</dbReference>
<dbReference type="AlphaFoldDB" id="A0A0A9CXJ2"/>
<accession>A0A0A9CXJ2</accession>
<reference evidence="1" key="1">
    <citation type="submission" date="2014-09" db="EMBL/GenBank/DDBJ databases">
        <authorList>
            <person name="Magalhaes I.L.F."/>
            <person name="Oliveira U."/>
            <person name="Santos F.R."/>
            <person name="Vidigal T.H.D.A."/>
            <person name="Brescovit A.D."/>
            <person name="Santos A.J."/>
        </authorList>
    </citation>
    <scope>NUCLEOTIDE SEQUENCE</scope>
    <source>
        <tissue evidence="1">Shoot tissue taken approximately 20 cm above the soil surface</tissue>
    </source>
</reference>
<organism evidence="1">
    <name type="scientific">Arundo donax</name>
    <name type="common">Giant reed</name>
    <name type="synonym">Donax arundinaceus</name>
    <dbReference type="NCBI Taxonomy" id="35708"/>
    <lineage>
        <taxon>Eukaryota</taxon>
        <taxon>Viridiplantae</taxon>
        <taxon>Streptophyta</taxon>
        <taxon>Embryophyta</taxon>
        <taxon>Tracheophyta</taxon>
        <taxon>Spermatophyta</taxon>
        <taxon>Magnoliopsida</taxon>
        <taxon>Liliopsida</taxon>
        <taxon>Poales</taxon>
        <taxon>Poaceae</taxon>
        <taxon>PACMAD clade</taxon>
        <taxon>Arundinoideae</taxon>
        <taxon>Arundineae</taxon>
        <taxon>Arundo</taxon>
    </lineage>
</organism>
<protein>
    <submittedName>
        <fullName evidence="1">Uncharacterized protein</fullName>
    </submittedName>
</protein>